<gene>
    <name evidence="8" type="ORF">COV49_04650</name>
</gene>
<dbReference type="PROSITE" id="PS51194">
    <property type="entry name" value="HELICASE_CTER"/>
    <property type="match status" value="1"/>
</dbReference>
<keyword evidence="3" id="KW-0347">Helicase</keyword>
<evidence type="ECO:0000313" key="8">
    <source>
        <dbReference type="EMBL" id="PIR12684.1"/>
    </source>
</evidence>
<evidence type="ECO:0000313" key="9">
    <source>
        <dbReference type="Proteomes" id="UP000230869"/>
    </source>
</evidence>
<evidence type="ECO:0000256" key="2">
    <source>
        <dbReference type="ARBA" id="ARBA00022801"/>
    </source>
</evidence>
<sequence>RIRLLDKVLADNAGPVLIFSRTKRGAKKIAGLVRDMNHSAVEIHSDRSLGQRQAALAGFKTGKYSVLVATDIAARGIDVDGISLVINYDLPKNPDDYVHRIGRTARAGSAGKAVSFAGPEERKSVWQIEKLIKKTIAISSLPVLPPRRPANPGVKTIQAGKQYQGRRPFRRQNRNFRRR</sequence>
<keyword evidence="1" id="KW-0547">Nucleotide-binding</keyword>
<dbReference type="Gene3D" id="3.40.50.300">
    <property type="entry name" value="P-loop containing nucleotide triphosphate hydrolases"/>
    <property type="match status" value="1"/>
</dbReference>
<evidence type="ECO:0000256" key="6">
    <source>
        <dbReference type="SAM" id="MobiDB-lite"/>
    </source>
</evidence>
<dbReference type="InterPro" id="IPR050079">
    <property type="entry name" value="DEAD_box_RNA_helicase"/>
</dbReference>
<dbReference type="PANTHER" id="PTHR47959">
    <property type="entry name" value="ATP-DEPENDENT RNA HELICASE RHLE-RELATED"/>
    <property type="match status" value="1"/>
</dbReference>
<comment type="caution">
    <text evidence="8">The sequence shown here is derived from an EMBL/GenBank/DDBJ whole genome shotgun (WGS) entry which is preliminary data.</text>
</comment>
<dbReference type="PANTHER" id="PTHR47959:SF13">
    <property type="entry name" value="ATP-DEPENDENT RNA HELICASE RHLE"/>
    <property type="match status" value="1"/>
</dbReference>
<evidence type="ECO:0000256" key="4">
    <source>
        <dbReference type="ARBA" id="ARBA00022840"/>
    </source>
</evidence>
<dbReference type="AlphaFoldDB" id="A0A2M6K837"/>
<organism evidence="8 9">
    <name type="scientific">Candidatus Falkowbacteria bacterium CG11_big_fil_rev_8_21_14_0_20_39_10</name>
    <dbReference type="NCBI Taxonomy" id="1974570"/>
    <lineage>
        <taxon>Bacteria</taxon>
        <taxon>Candidatus Falkowiibacteriota</taxon>
    </lineage>
</organism>
<evidence type="ECO:0000259" key="7">
    <source>
        <dbReference type="PROSITE" id="PS51194"/>
    </source>
</evidence>
<name>A0A2M6K837_9BACT</name>
<accession>A0A2M6K837</accession>
<dbReference type="EMBL" id="PCWW01000076">
    <property type="protein sequence ID" value="PIR12684.1"/>
    <property type="molecule type" value="Genomic_DNA"/>
</dbReference>
<evidence type="ECO:0000256" key="5">
    <source>
        <dbReference type="ARBA" id="ARBA00038437"/>
    </source>
</evidence>
<protein>
    <recommendedName>
        <fullName evidence="7">Helicase C-terminal domain-containing protein</fullName>
    </recommendedName>
</protein>
<dbReference type="Proteomes" id="UP000230869">
    <property type="component" value="Unassembled WGS sequence"/>
</dbReference>
<dbReference type="GO" id="GO:0003724">
    <property type="term" value="F:RNA helicase activity"/>
    <property type="evidence" value="ECO:0007669"/>
    <property type="project" value="TreeGrafter"/>
</dbReference>
<feature type="non-terminal residue" evidence="8">
    <location>
        <position position="1"/>
    </location>
</feature>
<dbReference type="GO" id="GO:0005829">
    <property type="term" value="C:cytosol"/>
    <property type="evidence" value="ECO:0007669"/>
    <property type="project" value="TreeGrafter"/>
</dbReference>
<feature type="compositionally biased region" description="Basic residues" evidence="6">
    <location>
        <begin position="167"/>
        <end position="179"/>
    </location>
</feature>
<reference evidence="8 9" key="1">
    <citation type="submission" date="2017-09" db="EMBL/GenBank/DDBJ databases">
        <title>Depth-based differentiation of microbial function through sediment-hosted aquifers and enrichment of novel symbionts in the deep terrestrial subsurface.</title>
        <authorList>
            <person name="Probst A.J."/>
            <person name="Ladd B."/>
            <person name="Jarett J.K."/>
            <person name="Geller-Mcgrath D.E."/>
            <person name="Sieber C.M."/>
            <person name="Emerson J.B."/>
            <person name="Anantharaman K."/>
            <person name="Thomas B.C."/>
            <person name="Malmstrom R."/>
            <person name="Stieglmeier M."/>
            <person name="Klingl A."/>
            <person name="Woyke T."/>
            <person name="Ryan C.M."/>
            <person name="Banfield J.F."/>
        </authorList>
    </citation>
    <scope>NUCLEOTIDE SEQUENCE [LARGE SCALE GENOMIC DNA]</scope>
    <source>
        <strain evidence="8">CG11_big_fil_rev_8_21_14_0_20_39_10</strain>
    </source>
</reference>
<evidence type="ECO:0000256" key="3">
    <source>
        <dbReference type="ARBA" id="ARBA00022806"/>
    </source>
</evidence>
<feature type="domain" description="Helicase C-terminal" evidence="7">
    <location>
        <begin position="4"/>
        <end position="149"/>
    </location>
</feature>
<feature type="region of interest" description="Disordered" evidence="6">
    <location>
        <begin position="147"/>
        <end position="179"/>
    </location>
</feature>
<dbReference type="Pfam" id="PF00271">
    <property type="entry name" value="Helicase_C"/>
    <property type="match status" value="1"/>
</dbReference>
<dbReference type="CDD" id="cd18787">
    <property type="entry name" value="SF2_C_DEAD"/>
    <property type="match status" value="1"/>
</dbReference>
<keyword evidence="2" id="KW-0378">Hydrolase</keyword>
<keyword evidence="4" id="KW-0067">ATP-binding</keyword>
<dbReference type="InterPro" id="IPR001650">
    <property type="entry name" value="Helicase_C-like"/>
</dbReference>
<dbReference type="GO" id="GO:0016787">
    <property type="term" value="F:hydrolase activity"/>
    <property type="evidence" value="ECO:0007669"/>
    <property type="project" value="UniProtKB-KW"/>
</dbReference>
<evidence type="ECO:0000256" key="1">
    <source>
        <dbReference type="ARBA" id="ARBA00022741"/>
    </source>
</evidence>
<dbReference type="SUPFAM" id="SSF52540">
    <property type="entry name" value="P-loop containing nucleoside triphosphate hydrolases"/>
    <property type="match status" value="1"/>
</dbReference>
<proteinExistence type="inferred from homology"/>
<comment type="similarity">
    <text evidence="5">Belongs to the DEAD box helicase family.</text>
</comment>
<dbReference type="GO" id="GO:0005524">
    <property type="term" value="F:ATP binding"/>
    <property type="evidence" value="ECO:0007669"/>
    <property type="project" value="UniProtKB-KW"/>
</dbReference>
<dbReference type="SMART" id="SM00490">
    <property type="entry name" value="HELICc"/>
    <property type="match status" value="1"/>
</dbReference>
<dbReference type="InterPro" id="IPR027417">
    <property type="entry name" value="P-loop_NTPase"/>
</dbReference>